<feature type="transmembrane region" description="Helical" evidence="1">
    <location>
        <begin position="121"/>
        <end position="150"/>
    </location>
</feature>
<reference evidence="4 6" key="1">
    <citation type="submission" date="2018-08" db="EMBL/GenBank/DDBJ databases">
        <title>Analysis of the genomic diversity of Mexican Acinetobacter haemolyticus clinical isolates.</title>
        <authorList>
            <person name="Castro-Jaimes S."/>
            <person name="Cevallos M.A."/>
        </authorList>
    </citation>
    <scope>NUCLEOTIDE SEQUENCE [LARGE SCALE GENOMIC DNA]</scope>
    <source>
        <strain evidence="4 6">AN43</strain>
    </source>
</reference>
<evidence type="ECO:0000313" key="2">
    <source>
        <dbReference type="EMBL" id="MBO3656564.1"/>
    </source>
</evidence>
<dbReference type="GeneID" id="56329153"/>
<accession>A0A4P7B593</accession>
<dbReference type="EMBL" id="CP031976">
    <property type="protein sequence ID" value="QHI13300.1"/>
    <property type="molecule type" value="Genomic_DNA"/>
</dbReference>
<dbReference type="Proteomes" id="UP000463868">
    <property type="component" value="Chromosome"/>
</dbReference>
<dbReference type="AlphaFoldDB" id="A0A4P7B593"/>
<dbReference type="Proteomes" id="UP000294395">
    <property type="component" value="Chromosome"/>
</dbReference>
<keyword evidence="1" id="KW-1133">Transmembrane helix</keyword>
<proteinExistence type="predicted"/>
<dbReference type="Proteomes" id="UP000670925">
    <property type="component" value="Unassembled WGS sequence"/>
</dbReference>
<dbReference type="EMBL" id="CP038009">
    <property type="protein sequence ID" value="QBQ16128.1"/>
    <property type="molecule type" value="Genomic_DNA"/>
</dbReference>
<reference evidence="3 5" key="2">
    <citation type="submission" date="2019-03" db="EMBL/GenBank/DDBJ databases">
        <title>Complete genome sequence of two outbreak-associated Acinetobacter haemolyticus strains.</title>
        <authorList>
            <person name="Bai L."/>
            <person name="Zhang S.-C."/>
            <person name="Deng Y."/>
            <person name="Song C.-C."/>
            <person name="Kang G.-B."/>
            <person name="Dong Y."/>
            <person name="Wang Y."/>
            <person name="Gao F."/>
            <person name="Huang H."/>
        </authorList>
    </citation>
    <scope>NUCLEOTIDE SEQUENCE [LARGE SCALE GENOMIC DNA]</scope>
    <source>
        <strain evidence="3 5">TJR01</strain>
    </source>
</reference>
<name>A0A4P7B593_ACIHA</name>
<feature type="transmembrane region" description="Helical" evidence="1">
    <location>
        <begin position="75"/>
        <end position="100"/>
    </location>
</feature>
<gene>
    <name evidence="4" type="ORF">AhaeAN43_07860</name>
    <name evidence="3" type="ORF">AHTJR_07505</name>
    <name evidence="2" type="ORF">J5N55_00485</name>
</gene>
<evidence type="ECO:0000313" key="6">
    <source>
        <dbReference type="Proteomes" id="UP000463868"/>
    </source>
</evidence>
<organism evidence="3 5">
    <name type="scientific">Acinetobacter haemolyticus</name>
    <dbReference type="NCBI Taxonomy" id="29430"/>
    <lineage>
        <taxon>Bacteria</taxon>
        <taxon>Pseudomonadati</taxon>
        <taxon>Pseudomonadota</taxon>
        <taxon>Gammaproteobacteria</taxon>
        <taxon>Moraxellales</taxon>
        <taxon>Moraxellaceae</taxon>
        <taxon>Acinetobacter</taxon>
    </lineage>
</organism>
<evidence type="ECO:0000256" key="1">
    <source>
        <dbReference type="SAM" id="Phobius"/>
    </source>
</evidence>
<reference evidence="2" key="3">
    <citation type="submission" date="2021-03" db="EMBL/GenBank/DDBJ databases">
        <title>Acinetobacter spp. whole-genome sequenced from Terengganu.</title>
        <authorList>
            <person name="Mohd Rani F."/>
        </authorList>
    </citation>
    <scope>NUCLEOTIDE SEQUENCE</scope>
    <source>
        <strain evidence="2">AC1502</strain>
    </source>
</reference>
<dbReference type="RefSeq" id="WP_004639279.1">
    <property type="nucleotide sequence ID" value="NZ_BBSE01000003.1"/>
</dbReference>
<keyword evidence="1" id="KW-0472">Membrane</keyword>
<evidence type="ECO:0000313" key="3">
    <source>
        <dbReference type="EMBL" id="QBQ16128.1"/>
    </source>
</evidence>
<dbReference type="EMBL" id="JAGFOT010000001">
    <property type="protein sequence ID" value="MBO3656564.1"/>
    <property type="molecule type" value="Genomic_DNA"/>
</dbReference>
<evidence type="ECO:0000313" key="4">
    <source>
        <dbReference type="EMBL" id="QHI13300.1"/>
    </source>
</evidence>
<evidence type="ECO:0008006" key="7">
    <source>
        <dbReference type="Google" id="ProtNLM"/>
    </source>
</evidence>
<feature type="transmembrane region" description="Helical" evidence="1">
    <location>
        <begin position="52"/>
        <end position="69"/>
    </location>
</feature>
<sequence>MYELKDATQIAIVFSGVFLWIGMLTGVWKYYQIRQTEQARAHYYVDIAHRSSLLYAAASLILAVLSHFTILAESVVLFCVLANLFFFAMSILTYIIHGLLKDTTNQFKRPHQLGRLTLPTWSMTIMMLALIIVELGATGILLLGTMLSFWG</sequence>
<feature type="transmembrane region" description="Helical" evidence="1">
    <location>
        <begin position="12"/>
        <end position="31"/>
    </location>
</feature>
<evidence type="ECO:0000313" key="5">
    <source>
        <dbReference type="Proteomes" id="UP000294395"/>
    </source>
</evidence>
<keyword evidence="1" id="KW-0812">Transmembrane</keyword>
<protein>
    <recommendedName>
        <fullName evidence="7">Integral membrane protein</fullName>
    </recommendedName>
</protein>